<dbReference type="GO" id="GO:0000160">
    <property type="term" value="P:phosphorelay signal transduction system"/>
    <property type="evidence" value="ECO:0007669"/>
    <property type="project" value="InterPro"/>
</dbReference>
<reference evidence="5" key="1">
    <citation type="submission" date="2016-11" db="EMBL/GenBank/DDBJ databases">
        <authorList>
            <person name="Varghese N."/>
            <person name="Submissions S."/>
        </authorList>
    </citation>
    <scope>NUCLEOTIDE SEQUENCE [LARGE SCALE GENOMIC DNA]</scope>
    <source>
        <strain evidence="5">UWOS</strain>
    </source>
</reference>
<sequence>MDKVLVIDDKEDIRSVLKDMLNMSGYEVDTAADGKSAKELYDKNEYAAVITDIIMQGQNGFDIILDFRNKNQLDRVIAISGGGRTSSEDYLSIAKNFGVTSIFSKPPNYKDLIAKVDEIVQSHKQA</sequence>
<organism evidence="4 5">
    <name type="scientific">Fibrobacter intestinalis</name>
    <dbReference type="NCBI Taxonomy" id="28122"/>
    <lineage>
        <taxon>Bacteria</taxon>
        <taxon>Pseudomonadati</taxon>
        <taxon>Fibrobacterota</taxon>
        <taxon>Fibrobacteria</taxon>
        <taxon>Fibrobacterales</taxon>
        <taxon>Fibrobacteraceae</taxon>
        <taxon>Fibrobacter</taxon>
    </lineage>
</organism>
<dbReference type="AlphaFoldDB" id="A0A1M6WAL7"/>
<dbReference type="Gene3D" id="3.40.50.2300">
    <property type="match status" value="1"/>
</dbReference>
<dbReference type="PANTHER" id="PTHR44591">
    <property type="entry name" value="STRESS RESPONSE REGULATOR PROTEIN 1"/>
    <property type="match status" value="1"/>
</dbReference>
<protein>
    <submittedName>
        <fullName evidence="4">Response regulator receiver domain-containing protein</fullName>
    </submittedName>
</protein>
<feature type="domain" description="Response regulatory" evidence="3">
    <location>
        <begin position="3"/>
        <end position="120"/>
    </location>
</feature>
<evidence type="ECO:0000256" key="2">
    <source>
        <dbReference type="PROSITE-ProRule" id="PRU00169"/>
    </source>
</evidence>
<proteinExistence type="predicted"/>
<dbReference type="CDD" id="cd00156">
    <property type="entry name" value="REC"/>
    <property type="match status" value="1"/>
</dbReference>
<gene>
    <name evidence="4" type="ORF">SAMN05720469_1236</name>
</gene>
<dbReference type="PROSITE" id="PS50110">
    <property type="entry name" value="RESPONSE_REGULATORY"/>
    <property type="match status" value="1"/>
</dbReference>
<keyword evidence="5" id="KW-1185">Reference proteome</keyword>
<accession>A0A1M6WAL7</accession>
<dbReference type="InterPro" id="IPR050595">
    <property type="entry name" value="Bact_response_regulator"/>
</dbReference>
<dbReference type="EMBL" id="FRAW01000023">
    <property type="protein sequence ID" value="SHK90794.1"/>
    <property type="molecule type" value="Genomic_DNA"/>
</dbReference>
<name>A0A1M6WAL7_9BACT</name>
<evidence type="ECO:0000259" key="3">
    <source>
        <dbReference type="PROSITE" id="PS50110"/>
    </source>
</evidence>
<keyword evidence="1 2" id="KW-0597">Phosphoprotein</keyword>
<dbReference type="InterPro" id="IPR011006">
    <property type="entry name" value="CheY-like_superfamily"/>
</dbReference>
<evidence type="ECO:0000313" key="4">
    <source>
        <dbReference type="EMBL" id="SHK90794.1"/>
    </source>
</evidence>
<dbReference type="InterPro" id="IPR001789">
    <property type="entry name" value="Sig_transdc_resp-reg_receiver"/>
</dbReference>
<evidence type="ECO:0000256" key="1">
    <source>
        <dbReference type="ARBA" id="ARBA00022553"/>
    </source>
</evidence>
<dbReference type="RefSeq" id="WP_158223209.1">
    <property type="nucleotide sequence ID" value="NZ_FRAW01000023.1"/>
</dbReference>
<dbReference type="SUPFAM" id="SSF52172">
    <property type="entry name" value="CheY-like"/>
    <property type="match status" value="1"/>
</dbReference>
<dbReference type="SMART" id="SM00448">
    <property type="entry name" value="REC"/>
    <property type="match status" value="1"/>
</dbReference>
<feature type="modified residue" description="4-aspartylphosphate" evidence="2">
    <location>
        <position position="52"/>
    </location>
</feature>
<dbReference type="PANTHER" id="PTHR44591:SF3">
    <property type="entry name" value="RESPONSE REGULATORY DOMAIN-CONTAINING PROTEIN"/>
    <property type="match status" value="1"/>
</dbReference>
<dbReference type="Proteomes" id="UP000184275">
    <property type="component" value="Unassembled WGS sequence"/>
</dbReference>
<evidence type="ECO:0000313" key="5">
    <source>
        <dbReference type="Proteomes" id="UP000184275"/>
    </source>
</evidence>
<dbReference type="Pfam" id="PF00072">
    <property type="entry name" value="Response_reg"/>
    <property type="match status" value="1"/>
</dbReference>